<gene>
    <name evidence="2" type="ORF">CTAYLR_006595</name>
</gene>
<accession>A0AAD7UMY2</accession>
<protein>
    <recommendedName>
        <fullName evidence="1">Prolyl 4-hydroxylase alpha subunit Fe(2+) 2OG dioxygenase domain-containing protein</fullName>
    </recommendedName>
</protein>
<comment type="caution">
    <text evidence="2">The sequence shown here is derived from an EMBL/GenBank/DDBJ whole genome shotgun (WGS) entry which is preliminary data.</text>
</comment>
<organism evidence="2 3">
    <name type="scientific">Chrysophaeum taylorii</name>
    <dbReference type="NCBI Taxonomy" id="2483200"/>
    <lineage>
        <taxon>Eukaryota</taxon>
        <taxon>Sar</taxon>
        <taxon>Stramenopiles</taxon>
        <taxon>Ochrophyta</taxon>
        <taxon>Pelagophyceae</taxon>
        <taxon>Pelagomonadales</taxon>
        <taxon>Pelagomonadaceae</taxon>
        <taxon>Chrysophaeum</taxon>
    </lineage>
</organism>
<evidence type="ECO:0000313" key="2">
    <source>
        <dbReference type="EMBL" id="KAJ8612439.1"/>
    </source>
</evidence>
<evidence type="ECO:0000313" key="3">
    <source>
        <dbReference type="Proteomes" id="UP001230188"/>
    </source>
</evidence>
<sequence>MWPRDDDVVEEQRRRRYLRPFGGATRADAIARAIVDGGIEEHEAKISSVVHSINGKRAVVIDGAIGERERRRVADRYVKLTGDAAQQGWHREKASDFSLEHNAMAKDMPFEECDGAALAVIRSLLPHFFDRCDPERPAWVTRCSLYMQTFIDVDEAHEDRSHDAKGFSVTAIWYPHERWHAHWGGETVFLSGSNPDAELVLPVLPKPGRLLLFDSEISHMAKPATPIAEPFRPSAISHVVLPSTRTTGNRFSFVLRTLCSTRSIEELIAIVDTHPEDGKLSRQEAMQLFRFLEFDRPDGAYQRLGRIAGSRVAHFTADHLKRFFDVRYAQDAPRDPPIGPDTLYNNNVTSHL</sequence>
<dbReference type="InterPro" id="IPR044862">
    <property type="entry name" value="Pro_4_hyd_alph_FE2OG_OXY"/>
</dbReference>
<dbReference type="Proteomes" id="UP001230188">
    <property type="component" value="Unassembled WGS sequence"/>
</dbReference>
<evidence type="ECO:0000259" key="1">
    <source>
        <dbReference type="Pfam" id="PF13640"/>
    </source>
</evidence>
<keyword evidence="3" id="KW-1185">Reference proteome</keyword>
<feature type="domain" description="Prolyl 4-hydroxylase alpha subunit Fe(2+) 2OG dioxygenase" evidence="1">
    <location>
        <begin position="156"/>
        <end position="244"/>
    </location>
</feature>
<name>A0AAD7UMY2_9STRA</name>
<dbReference type="EMBL" id="JAQMWT010000050">
    <property type="protein sequence ID" value="KAJ8612439.1"/>
    <property type="molecule type" value="Genomic_DNA"/>
</dbReference>
<dbReference type="AlphaFoldDB" id="A0AAD7UMY2"/>
<reference evidence="2" key="1">
    <citation type="submission" date="2023-01" db="EMBL/GenBank/DDBJ databases">
        <title>Metagenome sequencing of chrysophaentin producing Chrysophaeum taylorii.</title>
        <authorList>
            <person name="Davison J."/>
            <person name="Bewley C."/>
        </authorList>
    </citation>
    <scope>NUCLEOTIDE SEQUENCE</scope>
    <source>
        <strain evidence="2">NIES-1699</strain>
    </source>
</reference>
<proteinExistence type="predicted"/>
<dbReference type="Gene3D" id="2.60.120.620">
    <property type="entry name" value="q2cbj1_9rhob like domain"/>
    <property type="match status" value="1"/>
</dbReference>
<dbReference type="Pfam" id="PF13640">
    <property type="entry name" value="2OG-FeII_Oxy_3"/>
    <property type="match status" value="1"/>
</dbReference>